<dbReference type="Proteomes" id="UP000000759">
    <property type="component" value="Chromosome 1"/>
</dbReference>
<evidence type="ECO:0000313" key="6">
    <source>
        <dbReference type="Proteomes" id="UP000000759"/>
    </source>
</evidence>
<dbReference type="InterPro" id="IPR044285">
    <property type="entry name" value="PWP1"/>
</dbReference>
<feature type="repeat" description="WD" evidence="4">
    <location>
        <begin position="140"/>
        <end position="174"/>
    </location>
</feature>
<dbReference type="eggNOG" id="KOG0270">
    <property type="taxonomic scope" value="Eukaryota"/>
</dbReference>
<keyword evidence="2 4" id="KW-0853">WD repeat</keyword>
<evidence type="ECO:0000256" key="4">
    <source>
        <dbReference type="PROSITE-ProRule" id="PRU00221"/>
    </source>
</evidence>
<dbReference type="InterPro" id="IPR036322">
    <property type="entry name" value="WD40_repeat_dom_sf"/>
</dbReference>
<keyword evidence="6" id="KW-1185">Reference proteome</keyword>
<dbReference type="InterPro" id="IPR001680">
    <property type="entry name" value="WD40_rpt"/>
</dbReference>
<keyword evidence="3" id="KW-0677">Repeat</keyword>
<dbReference type="SMART" id="SM00320">
    <property type="entry name" value="WD40"/>
    <property type="match status" value="5"/>
</dbReference>
<dbReference type="RefSeq" id="XP_002176784.1">
    <property type="nucleotide sequence ID" value="XM_002176748.1"/>
</dbReference>
<dbReference type="PANTHER" id="PTHR14091">
    <property type="entry name" value="PERIODIC TRYPTOPHAN PROTEIN 1"/>
    <property type="match status" value="1"/>
</dbReference>
<dbReference type="GO" id="GO:0005634">
    <property type="term" value="C:nucleus"/>
    <property type="evidence" value="ECO:0007669"/>
    <property type="project" value="TreeGrafter"/>
</dbReference>
<sequence length="379" mass="41131">MEALGDGDDDDSEMEDVRLTADDAILCVAKTEDDFATLEVHVYDQRRGNLYVHHDIPLPSFPLCLAHGQVISNGTTGNFCAVGTFSPGIEIWNLDVLNALEPSCFLGGEDTSNADEIMKLQMMKGNKTTHKIPKRNGLRSGSHTDAVMALSWNDIHKQVIASGSADCTVKLWDVTHAGTNSEAKCNAATFTHHRDKIQCVAWHPKEGTLLATASYDSTASLIDARGTSADAKSVRLAADPEAIAWDPFNPEYLTVATEDGTITCWDVRKFDSSAPLWSFIANEYGGINDLSYNSSVPGMMATCSTDKTVTLWDAYPKNGVPSMNEPPRPCGSRDMCGGKLYTVAFYPSARWLLGCGGSGNQLSLWDLSSEDSVQHKFSS</sequence>
<evidence type="ECO:0000256" key="2">
    <source>
        <dbReference type="ARBA" id="ARBA00022574"/>
    </source>
</evidence>
<dbReference type="GO" id="GO:0006364">
    <property type="term" value="P:rRNA processing"/>
    <property type="evidence" value="ECO:0007669"/>
    <property type="project" value="InterPro"/>
</dbReference>
<dbReference type="AlphaFoldDB" id="B7FPX2"/>
<reference evidence="5 6" key="1">
    <citation type="journal article" date="2008" name="Nature">
        <title>The Phaeodactylum genome reveals the evolutionary history of diatom genomes.</title>
        <authorList>
            <person name="Bowler C."/>
            <person name="Allen A.E."/>
            <person name="Badger J.H."/>
            <person name="Grimwood J."/>
            <person name="Jabbari K."/>
            <person name="Kuo A."/>
            <person name="Maheswari U."/>
            <person name="Martens C."/>
            <person name="Maumus F."/>
            <person name="Otillar R.P."/>
            <person name="Rayko E."/>
            <person name="Salamov A."/>
            <person name="Vandepoele K."/>
            <person name="Beszteri B."/>
            <person name="Gruber A."/>
            <person name="Heijde M."/>
            <person name="Katinka M."/>
            <person name="Mock T."/>
            <person name="Valentin K."/>
            <person name="Verret F."/>
            <person name="Berges J.A."/>
            <person name="Brownlee C."/>
            <person name="Cadoret J.P."/>
            <person name="Chiovitti A."/>
            <person name="Choi C.J."/>
            <person name="Coesel S."/>
            <person name="De Martino A."/>
            <person name="Detter J.C."/>
            <person name="Durkin C."/>
            <person name="Falciatore A."/>
            <person name="Fournet J."/>
            <person name="Haruta M."/>
            <person name="Huysman M.J."/>
            <person name="Jenkins B.D."/>
            <person name="Jiroutova K."/>
            <person name="Jorgensen R.E."/>
            <person name="Joubert Y."/>
            <person name="Kaplan A."/>
            <person name="Kroger N."/>
            <person name="Kroth P.G."/>
            <person name="La Roche J."/>
            <person name="Lindquist E."/>
            <person name="Lommer M."/>
            <person name="Martin-Jezequel V."/>
            <person name="Lopez P.J."/>
            <person name="Lucas S."/>
            <person name="Mangogna M."/>
            <person name="McGinnis K."/>
            <person name="Medlin L.K."/>
            <person name="Montsant A."/>
            <person name="Oudot-Le Secq M.P."/>
            <person name="Napoli C."/>
            <person name="Obornik M."/>
            <person name="Parker M.S."/>
            <person name="Petit J.L."/>
            <person name="Porcel B.M."/>
            <person name="Poulsen N."/>
            <person name="Robison M."/>
            <person name="Rychlewski L."/>
            <person name="Rynearson T.A."/>
            <person name="Schmutz J."/>
            <person name="Shapiro H."/>
            <person name="Siaut M."/>
            <person name="Stanley M."/>
            <person name="Sussman M.R."/>
            <person name="Taylor A.R."/>
            <person name="Vardi A."/>
            <person name="von Dassow P."/>
            <person name="Vyverman W."/>
            <person name="Willis A."/>
            <person name="Wyrwicz L.S."/>
            <person name="Rokhsar D.S."/>
            <person name="Weissenbach J."/>
            <person name="Armbrust E.V."/>
            <person name="Green B.R."/>
            <person name="Van de Peer Y."/>
            <person name="Grigoriev I.V."/>
        </authorList>
    </citation>
    <scope>NUCLEOTIDE SEQUENCE [LARGE SCALE GENOMIC DNA]</scope>
    <source>
        <strain evidence="5 6">CCAP 1055/1</strain>
    </source>
</reference>
<dbReference type="SUPFAM" id="SSF50978">
    <property type="entry name" value="WD40 repeat-like"/>
    <property type="match status" value="1"/>
</dbReference>
<dbReference type="KEGG" id="pti:PHATRDRAFT_8842"/>
<dbReference type="InParanoid" id="B7FPX2"/>
<dbReference type="PRINTS" id="PR00320">
    <property type="entry name" value="GPROTEINBRPT"/>
</dbReference>
<dbReference type="PROSITE" id="PS50082">
    <property type="entry name" value="WD_REPEATS_2"/>
    <property type="match status" value="2"/>
</dbReference>
<evidence type="ECO:0000256" key="1">
    <source>
        <dbReference type="ARBA" id="ARBA00022553"/>
    </source>
</evidence>
<gene>
    <name evidence="5" type="ORF">PHATRDRAFT_8842</name>
</gene>
<dbReference type="PROSITE" id="PS50294">
    <property type="entry name" value="WD_REPEATS_REGION"/>
    <property type="match status" value="1"/>
</dbReference>
<accession>B7FPX2</accession>
<dbReference type="InterPro" id="IPR019775">
    <property type="entry name" value="WD40_repeat_CS"/>
</dbReference>
<dbReference type="Gene3D" id="2.130.10.10">
    <property type="entry name" value="YVTN repeat-like/Quinoprotein amine dehydrogenase"/>
    <property type="match status" value="1"/>
</dbReference>
<dbReference type="PROSITE" id="PS00678">
    <property type="entry name" value="WD_REPEATS_1"/>
    <property type="match status" value="1"/>
</dbReference>
<dbReference type="PANTHER" id="PTHR14091:SF0">
    <property type="entry name" value="PERIODIC TRYPTOPHAN PROTEIN 1 HOMOLOG"/>
    <property type="match status" value="1"/>
</dbReference>
<dbReference type="InterPro" id="IPR020472">
    <property type="entry name" value="WD40_PAC1"/>
</dbReference>
<dbReference type="GeneID" id="7196464"/>
<name>B7FPX2_PHATC</name>
<reference evidence="6" key="2">
    <citation type="submission" date="2008-08" db="EMBL/GenBank/DDBJ databases">
        <authorList>
            <consortium name="Diatom Consortium"/>
            <person name="Grigoriev I."/>
            <person name="Grimwood J."/>
            <person name="Kuo A."/>
            <person name="Otillar R.P."/>
            <person name="Salamov A."/>
            <person name="Detter J.C."/>
            <person name="Lindquist E."/>
            <person name="Shapiro H."/>
            <person name="Lucas S."/>
            <person name="Glavina del Rio T."/>
            <person name="Pitluck S."/>
            <person name="Rokhsar D."/>
            <person name="Bowler C."/>
        </authorList>
    </citation>
    <scope>GENOME REANNOTATION</scope>
    <source>
        <strain evidence="6">CCAP 1055/1</strain>
    </source>
</reference>
<dbReference type="Pfam" id="PF00400">
    <property type="entry name" value="WD40"/>
    <property type="match status" value="3"/>
</dbReference>
<evidence type="ECO:0000256" key="3">
    <source>
        <dbReference type="ARBA" id="ARBA00022737"/>
    </source>
</evidence>
<organism evidence="5 6">
    <name type="scientific">Phaeodactylum tricornutum (strain CCAP 1055/1)</name>
    <dbReference type="NCBI Taxonomy" id="556484"/>
    <lineage>
        <taxon>Eukaryota</taxon>
        <taxon>Sar</taxon>
        <taxon>Stramenopiles</taxon>
        <taxon>Ochrophyta</taxon>
        <taxon>Bacillariophyta</taxon>
        <taxon>Bacillariophyceae</taxon>
        <taxon>Bacillariophycidae</taxon>
        <taxon>Naviculales</taxon>
        <taxon>Phaeodactylaceae</taxon>
        <taxon>Phaeodactylum</taxon>
    </lineage>
</organism>
<dbReference type="InterPro" id="IPR015943">
    <property type="entry name" value="WD40/YVTN_repeat-like_dom_sf"/>
</dbReference>
<feature type="non-terminal residue" evidence="5">
    <location>
        <position position="379"/>
    </location>
</feature>
<evidence type="ECO:0000313" key="5">
    <source>
        <dbReference type="EMBL" id="EEC51247.1"/>
    </source>
</evidence>
<dbReference type="OrthoDB" id="270624at2759"/>
<protein>
    <submittedName>
        <fullName evidence="5">Uncharacterized protein</fullName>
    </submittedName>
</protein>
<dbReference type="STRING" id="556484.B7FPX2"/>
<dbReference type="HOGENOM" id="CLU_023867_0_1_1"/>
<proteinExistence type="predicted"/>
<feature type="repeat" description="WD" evidence="4">
    <location>
        <begin position="190"/>
        <end position="232"/>
    </location>
</feature>
<keyword evidence="1" id="KW-0597">Phosphoprotein</keyword>
<dbReference type="PaxDb" id="2850-Phatr8842"/>
<dbReference type="FunCoup" id="B7FPX2">
    <property type="interactions" value="450"/>
</dbReference>
<dbReference type="EMBL" id="CM000605">
    <property type="protein sequence ID" value="EEC51247.1"/>
    <property type="molecule type" value="Genomic_DNA"/>
</dbReference>